<evidence type="ECO:0000259" key="4">
    <source>
        <dbReference type="Pfam" id="PF03372"/>
    </source>
</evidence>
<organism evidence="7 8">
    <name type="scientific">Dovyalis caffra</name>
    <dbReference type="NCBI Taxonomy" id="77055"/>
    <lineage>
        <taxon>Eukaryota</taxon>
        <taxon>Viridiplantae</taxon>
        <taxon>Streptophyta</taxon>
        <taxon>Embryophyta</taxon>
        <taxon>Tracheophyta</taxon>
        <taxon>Spermatophyta</taxon>
        <taxon>Magnoliopsida</taxon>
        <taxon>eudicotyledons</taxon>
        <taxon>Gunneridae</taxon>
        <taxon>Pentapetalae</taxon>
        <taxon>rosids</taxon>
        <taxon>fabids</taxon>
        <taxon>Malpighiales</taxon>
        <taxon>Salicaceae</taxon>
        <taxon>Flacourtieae</taxon>
        <taxon>Dovyalis</taxon>
    </lineage>
</organism>
<dbReference type="Pfam" id="PF03372">
    <property type="entry name" value="Exo_endo_phos"/>
    <property type="match status" value="1"/>
</dbReference>
<proteinExistence type="inferred from homology"/>
<feature type="region of interest" description="Disordered" evidence="3">
    <location>
        <begin position="39"/>
        <end position="60"/>
    </location>
</feature>
<gene>
    <name evidence="7" type="ORF">DCAF_LOCUS20897</name>
</gene>
<dbReference type="InterPro" id="IPR036691">
    <property type="entry name" value="Endo/exonu/phosph_ase_sf"/>
</dbReference>
<dbReference type="Pfam" id="PF23572">
    <property type="entry name" value="GH3_C"/>
    <property type="match status" value="1"/>
</dbReference>
<feature type="domain" description="GH3 middle" evidence="5">
    <location>
        <begin position="822"/>
        <end position="896"/>
    </location>
</feature>
<evidence type="ECO:0000313" key="8">
    <source>
        <dbReference type="Proteomes" id="UP001314170"/>
    </source>
</evidence>
<dbReference type="GO" id="GO:0016881">
    <property type="term" value="F:acid-amino acid ligase activity"/>
    <property type="evidence" value="ECO:0007669"/>
    <property type="project" value="TreeGrafter"/>
</dbReference>
<evidence type="ECO:0000259" key="5">
    <source>
        <dbReference type="Pfam" id="PF23571"/>
    </source>
</evidence>
<dbReference type="SUPFAM" id="SSF56219">
    <property type="entry name" value="DNase I-like"/>
    <property type="match status" value="1"/>
</dbReference>
<comment type="similarity">
    <text evidence="1">Belongs to the IAA-amido conjugating enzyme family.</text>
</comment>
<evidence type="ECO:0000256" key="2">
    <source>
        <dbReference type="ARBA" id="ARBA00022598"/>
    </source>
</evidence>
<evidence type="ECO:0000313" key="7">
    <source>
        <dbReference type="EMBL" id="CAK7348204.1"/>
    </source>
</evidence>
<dbReference type="Pfam" id="PF03321">
    <property type="entry name" value="GH3"/>
    <property type="match status" value="1"/>
</dbReference>
<evidence type="ECO:0000256" key="1">
    <source>
        <dbReference type="ARBA" id="ARBA00008068"/>
    </source>
</evidence>
<dbReference type="PANTHER" id="PTHR31901:SF44">
    <property type="entry name" value="INDOLE-3-ACETIC ACID-AMIDO SYNTHETASE GH3.6-RELATED"/>
    <property type="match status" value="1"/>
</dbReference>
<evidence type="ECO:0008006" key="9">
    <source>
        <dbReference type="Google" id="ProtNLM"/>
    </source>
</evidence>
<dbReference type="InterPro" id="IPR055377">
    <property type="entry name" value="GH3_M"/>
</dbReference>
<feature type="compositionally biased region" description="Basic and acidic residues" evidence="3">
    <location>
        <begin position="101"/>
        <end position="122"/>
    </location>
</feature>
<feature type="compositionally biased region" description="Polar residues" evidence="3">
    <location>
        <begin position="130"/>
        <end position="139"/>
    </location>
</feature>
<sequence>MLKLLDKRLRRLYSRFRWPIRRGSKPKVVIKKFGKSNSKSHNGIKVEPTNIGSATVHPNGQLSEEKPIKIATFNAALFSMAPAVPKTENPRSFDDESEDVADSRKAIDNNKLRTKSANDRPRSILKQSPLHPNSINGNENLSKQQKFAKSKLRVSINLPDNEISLLRNRQLSFREDEKEGASSVNISKILRGKAPMRSQSLSLAKNLGNGGVDGESYRSTRTVVQVLKELDADILALQDVKAEEEKAMKPLSDLAAALGMNYVFAESWAPEYGNAILSKWPIKGWKVQKIFDDTDFRNVLKATIDVPQAGEVNFHCTHLDHLDENWRMKQIDAIIQSSGAPHILAGGLNSLDETDYSDERWTDIVKYYEEIGKPTPKVEVMRYMKSKRYTDAKDFAGECESVVMIAKGQNVQGTCKYGTRVDYIMASPNSPYKFVPGSYSVFSSKGTSDHHIVKVDIIKASSSSQENVTRKKRQPKQKVVKITNTSPSAKEMMTYDELVPKLEDWTKNATHHQLQTLHSILQHQATVGYLQPFLSAYPAPIDAATFRRQVPLSSYDDYAHLISQLANGDIYHHSHLLSVDPLLCFFYSSGTATLKPKLIPYFDSALSRAASYNAHQGSAAIFRKLIPPRPEVNKILWFLYADDVTTTRGGFKVMAASTYPLQGNKSRNNWSQALPCISPPRNFDIIDGIRAAYAPGLIRAFSLLESKWEQLCYDLESGFPSLEIADAAMKESVVEVLGGPQVDLSKRIGEICAESNWGGIVSKLWPNVRYVKSVTTGSMKQYYSKLKYYAGDVMILGGDYFASECCLGINLDIQQPPESTRFVMLPTAAYFEFLPFDLNESSVVGEETLDFSGVEVGKMYEVVVTTYRGLYRYRLGDIVRIAGFHNTSPLVEFMMRAPKTANEIITEKDLMSAMESFQHSMAEEVVEFAVFSDLELSPKQLKVFIEFREGCAFLQEEKLQESVETLKRCCTSLENGLGGIYKVQKDRDEIGPLLVSVVRSGSFDGILQMAIKNGAPASQYKPPKIIRNSEIVGFMEESALVTISLD</sequence>
<dbReference type="GO" id="GO:0005737">
    <property type="term" value="C:cytoplasm"/>
    <property type="evidence" value="ECO:0007669"/>
    <property type="project" value="TreeGrafter"/>
</dbReference>
<dbReference type="Gene3D" id="3.60.10.10">
    <property type="entry name" value="Endonuclease/exonuclease/phosphatase"/>
    <property type="match status" value="1"/>
</dbReference>
<feature type="region of interest" description="Disordered" evidence="3">
    <location>
        <begin position="85"/>
        <end position="139"/>
    </location>
</feature>
<feature type="compositionally biased region" description="Polar residues" evidence="3">
    <location>
        <begin position="50"/>
        <end position="60"/>
    </location>
</feature>
<feature type="domain" description="GH3 C-terminal" evidence="6">
    <location>
        <begin position="908"/>
        <end position="1029"/>
    </location>
</feature>
<evidence type="ECO:0000256" key="3">
    <source>
        <dbReference type="SAM" id="MobiDB-lite"/>
    </source>
</evidence>
<dbReference type="FunFam" id="3.60.10.10:FF:000045">
    <property type="entry name" value="Endonuclease/exonuclease/phosphatase family protein"/>
    <property type="match status" value="1"/>
</dbReference>
<accession>A0AAV1S9S1</accession>
<evidence type="ECO:0000259" key="6">
    <source>
        <dbReference type="Pfam" id="PF23572"/>
    </source>
</evidence>
<dbReference type="Pfam" id="PF23571">
    <property type="entry name" value="GH3_M"/>
    <property type="match status" value="1"/>
</dbReference>
<dbReference type="InterPro" id="IPR005135">
    <property type="entry name" value="Endo/exonuclease/phosphatase"/>
</dbReference>
<keyword evidence="2" id="KW-0436">Ligase</keyword>
<feature type="domain" description="Endonuclease/exonuclease/phosphatase" evidence="4">
    <location>
        <begin position="217"/>
        <end position="450"/>
    </location>
</feature>
<reference evidence="7 8" key="1">
    <citation type="submission" date="2024-01" db="EMBL/GenBank/DDBJ databases">
        <authorList>
            <person name="Waweru B."/>
        </authorList>
    </citation>
    <scope>NUCLEOTIDE SEQUENCE [LARGE SCALE GENOMIC DNA]</scope>
</reference>
<comment type="caution">
    <text evidence="7">The sequence shown here is derived from an EMBL/GenBank/DDBJ whole genome shotgun (WGS) entry which is preliminary data.</text>
</comment>
<dbReference type="AlphaFoldDB" id="A0AAV1S9S1"/>
<dbReference type="InterPro" id="IPR004993">
    <property type="entry name" value="GH3"/>
</dbReference>
<dbReference type="PANTHER" id="PTHR31901">
    <property type="entry name" value="GH3 DOMAIN-CONTAINING PROTEIN"/>
    <property type="match status" value="1"/>
</dbReference>
<name>A0AAV1S9S1_9ROSI</name>
<keyword evidence="8" id="KW-1185">Reference proteome</keyword>
<protein>
    <recommendedName>
        <fullName evidence="9">Endonuclease/exonuclease/phosphatase domain-containing protein</fullName>
    </recommendedName>
</protein>
<dbReference type="InterPro" id="IPR055378">
    <property type="entry name" value="GH3_C"/>
</dbReference>
<dbReference type="Proteomes" id="UP001314170">
    <property type="component" value="Unassembled WGS sequence"/>
</dbReference>
<dbReference type="EMBL" id="CAWUPB010001173">
    <property type="protein sequence ID" value="CAK7348204.1"/>
    <property type="molecule type" value="Genomic_DNA"/>
</dbReference>